<dbReference type="KEGG" id="cbx:Cenrod_1644"/>
<evidence type="ECO:0000313" key="3">
    <source>
        <dbReference type="Proteomes" id="UP000017184"/>
    </source>
</evidence>
<dbReference type="AlphaFoldDB" id="U5NC15"/>
<accession>U5NC15</accession>
<name>U5NC15_9BURK</name>
<dbReference type="STRING" id="946483.Cenrod_1644"/>
<dbReference type="SUPFAM" id="SSF48029">
    <property type="entry name" value="FliG"/>
    <property type="match status" value="1"/>
</dbReference>
<evidence type="ECO:0000313" key="2">
    <source>
        <dbReference type="EMBL" id="AGX87729.1"/>
    </source>
</evidence>
<dbReference type="Gene3D" id="1.10.220.30">
    <property type="match status" value="1"/>
</dbReference>
<dbReference type="eggNOG" id="COG1536">
    <property type="taxonomic scope" value="Bacteria"/>
</dbReference>
<evidence type="ECO:0000259" key="1">
    <source>
        <dbReference type="Pfam" id="PF01706"/>
    </source>
</evidence>
<feature type="domain" description="Flagellar motor switch protein FliG C-terminal" evidence="1">
    <location>
        <begin position="2"/>
        <end position="60"/>
    </location>
</feature>
<reference evidence="2 3" key="1">
    <citation type="journal article" date="2013" name="Genome Biol.">
        <title>Genomic analysis reveals key aspects of prokaryotic symbiosis in the phototrophic consortium "Chlorochromatium aggregatum".</title>
        <authorList>
            <person name="Liu Z."/>
            <person name="Muller J."/>
            <person name="Li T."/>
            <person name="Alvey R.M."/>
            <person name="Vogl K."/>
            <person name="Frigaard N.U."/>
            <person name="Rockwell N.C."/>
            <person name="Boyd E.S."/>
            <person name="Tomsho L.P."/>
            <person name="Schuster S.C."/>
            <person name="Henke P."/>
            <person name="Rohde M."/>
            <person name="Overmann J."/>
            <person name="Bryant D.A."/>
        </authorList>
    </citation>
    <scope>NUCLEOTIDE SEQUENCE [LARGE SCALE GENOMIC DNA]</scope>
    <source>
        <strain evidence="2">CR</strain>
    </source>
</reference>
<organism evidence="2 3">
    <name type="scientific">Candidatus Symbiobacter mobilis CR</name>
    <dbReference type="NCBI Taxonomy" id="946483"/>
    <lineage>
        <taxon>Bacteria</taxon>
        <taxon>Pseudomonadati</taxon>
        <taxon>Pseudomonadota</taxon>
        <taxon>Betaproteobacteria</taxon>
        <taxon>Burkholderiales</taxon>
        <taxon>Comamonadaceae</taxon>
    </lineage>
</organism>
<sequence length="131" mass="14980">MDILREWDARSLQTFLCEVDSETLIHFLWYMKSGQLLCRVLQNMSQRAAEMVFDDLENTWSGKDPDHAHAFDAEKGRLAISRVMDIVERLIAEGHIPNDLAHRLPTSSPPVLHPLGEGSVKKPLRDFPMVE</sequence>
<gene>
    <name evidence="2" type="ORF">Cenrod_1644</name>
</gene>
<dbReference type="EMBL" id="CP004885">
    <property type="protein sequence ID" value="AGX87729.1"/>
    <property type="molecule type" value="Genomic_DNA"/>
</dbReference>
<proteinExistence type="predicted"/>
<protein>
    <recommendedName>
        <fullName evidence="1">Flagellar motor switch protein FliG C-terminal domain-containing protein</fullName>
    </recommendedName>
</protein>
<dbReference type="Pfam" id="PF01706">
    <property type="entry name" value="FliG_C"/>
    <property type="match status" value="1"/>
</dbReference>
<dbReference type="InterPro" id="IPR011002">
    <property type="entry name" value="FliG_a-hlx"/>
</dbReference>
<dbReference type="Proteomes" id="UP000017184">
    <property type="component" value="Chromosome"/>
</dbReference>
<dbReference type="HOGENOM" id="CLU_1923770_0_0_4"/>
<keyword evidence="3" id="KW-1185">Reference proteome</keyword>
<dbReference type="InterPro" id="IPR023087">
    <property type="entry name" value="Flg_Motor_Flig_C"/>
</dbReference>